<name>A0A0F9CPV7_9ZZZZ</name>
<dbReference type="EMBL" id="LAZR01032324">
    <property type="protein sequence ID" value="KKL51224.1"/>
    <property type="molecule type" value="Genomic_DNA"/>
</dbReference>
<dbReference type="AlphaFoldDB" id="A0A0F9CPV7"/>
<reference evidence="1" key="1">
    <citation type="journal article" date="2015" name="Nature">
        <title>Complex archaea that bridge the gap between prokaryotes and eukaryotes.</title>
        <authorList>
            <person name="Spang A."/>
            <person name="Saw J.H."/>
            <person name="Jorgensen S.L."/>
            <person name="Zaremba-Niedzwiedzka K."/>
            <person name="Martijn J."/>
            <person name="Lind A.E."/>
            <person name="van Eijk R."/>
            <person name="Schleper C."/>
            <person name="Guy L."/>
            <person name="Ettema T.J."/>
        </authorList>
    </citation>
    <scope>NUCLEOTIDE SEQUENCE</scope>
</reference>
<accession>A0A0F9CPV7</accession>
<gene>
    <name evidence="1" type="ORF">LCGC14_2297620</name>
</gene>
<sequence>INPLEFDPLTYRFWQYGETGYHRSFMRISPKFES</sequence>
<proteinExistence type="predicted"/>
<comment type="caution">
    <text evidence="1">The sequence shown here is derived from an EMBL/GenBank/DDBJ whole genome shotgun (WGS) entry which is preliminary data.</text>
</comment>
<protein>
    <submittedName>
        <fullName evidence="1">Uncharacterized protein</fullName>
    </submittedName>
</protein>
<feature type="non-terminal residue" evidence="1">
    <location>
        <position position="1"/>
    </location>
</feature>
<organism evidence="1">
    <name type="scientific">marine sediment metagenome</name>
    <dbReference type="NCBI Taxonomy" id="412755"/>
    <lineage>
        <taxon>unclassified sequences</taxon>
        <taxon>metagenomes</taxon>
        <taxon>ecological metagenomes</taxon>
    </lineage>
</organism>
<evidence type="ECO:0000313" key="1">
    <source>
        <dbReference type="EMBL" id="KKL51224.1"/>
    </source>
</evidence>